<dbReference type="Pfam" id="PF19036">
    <property type="entry name" value="Fuz_longin_1"/>
    <property type="match status" value="1"/>
</dbReference>
<dbReference type="GO" id="GO:0006623">
    <property type="term" value="P:protein targeting to vacuole"/>
    <property type="evidence" value="ECO:0007669"/>
    <property type="project" value="UniProtKB-UniRule"/>
</dbReference>
<accession>A0AAN7PJH7</accession>
<evidence type="ECO:0000256" key="2">
    <source>
        <dbReference type="RuleBase" id="RU367048"/>
    </source>
</evidence>
<evidence type="ECO:0000313" key="7">
    <source>
        <dbReference type="Proteomes" id="UP001353858"/>
    </source>
</evidence>
<dbReference type="PANTHER" id="PTHR13027:SF7">
    <property type="entry name" value="VACUOLAR FUSION PROTEIN MON1 HOMOLOG"/>
    <property type="match status" value="1"/>
</dbReference>
<evidence type="ECO:0000259" key="3">
    <source>
        <dbReference type="Pfam" id="PF19036"/>
    </source>
</evidence>
<evidence type="ECO:0000256" key="1">
    <source>
        <dbReference type="ARBA" id="ARBA00008968"/>
    </source>
</evidence>
<dbReference type="EMBL" id="JARPUR010000001">
    <property type="protein sequence ID" value="KAK4883781.1"/>
    <property type="molecule type" value="Genomic_DNA"/>
</dbReference>
<evidence type="ECO:0000259" key="5">
    <source>
        <dbReference type="Pfam" id="PF19038"/>
    </source>
</evidence>
<dbReference type="GO" id="GO:0032510">
    <property type="term" value="P:endosome to lysosome transport via multivesicular body sorting pathway"/>
    <property type="evidence" value="ECO:0007669"/>
    <property type="project" value="TreeGrafter"/>
</dbReference>
<dbReference type="InterPro" id="IPR043972">
    <property type="entry name" value="FUZ/MON1/HPS1_longin_1"/>
</dbReference>
<organism evidence="6 7">
    <name type="scientific">Aquatica leii</name>
    <dbReference type="NCBI Taxonomy" id="1421715"/>
    <lineage>
        <taxon>Eukaryota</taxon>
        <taxon>Metazoa</taxon>
        <taxon>Ecdysozoa</taxon>
        <taxon>Arthropoda</taxon>
        <taxon>Hexapoda</taxon>
        <taxon>Insecta</taxon>
        <taxon>Pterygota</taxon>
        <taxon>Neoptera</taxon>
        <taxon>Endopterygota</taxon>
        <taxon>Coleoptera</taxon>
        <taxon>Polyphaga</taxon>
        <taxon>Elateriformia</taxon>
        <taxon>Elateroidea</taxon>
        <taxon>Lampyridae</taxon>
        <taxon>Luciolinae</taxon>
        <taxon>Aquatica</taxon>
    </lineage>
</organism>
<dbReference type="InterPro" id="IPR004353">
    <property type="entry name" value="Mon1"/>
</dbReference>
<feature type="domain" description="FUZ/MON1/HPS1 third Longin" evidence="5">
    <location>
        <begin position="379"/>
        <end position="477"/>
    </location>
</feature>
<feature type="domain" description="FUZ/MON1/HPS1 second Longin" evidence="4">
    <location>
        <begin position="250"/>
        <end position="350"/>
    </location>
</feature>
<dbReference type="AlphaFoldDB" id="A0AAN7PJH7"/>
<dbReference type="Proteomes" id="UP001353858">
    <property type="component" value="Unassembled WGS sequence"/>
</dbReference>
<dbReference type="Pfam" id="PF19037">
    <property type="entry name" value="Fuz_longin_2"/>
    <property type="match status" value="1"/>
</dbReference>
<dbReference type="PRINTS" id="PR01546">
    <property type="entry name" value="YEAST73DUF"/>
</dbReference>
<reference evidence="7" key="1">
    <citation type="submission" date="2023-01" db="EMBL/GenBank/DDBJ databases">
        <title>Key to firefly adult light organ development and bioluminescence: homeobox transcription factors regulate luciferase expression and transportation to peroxisome.</title>
        <authorList>
            <person name="Fu X."/>
        </authorList>
    </citation>
    <scope>NUCLEOTIDE SEQUENCE [LARGE SCALE GENOMIC DNA]</scope>
</reference>
<evidence type="ECO:0000259" key="4">
    <source>
        <dbReference type="Pfam" id="PF19037"/>
    </source>
</evidence>
<keyword evidence="7" id="KW-1185">Reference proteome</keyword>
<evidence type="ECO:0000313" key="6">
    <source>
        <dbReference type="EMBL" id="KAK4883781.1"/>
    </source>
</evidence>
<comment type="function">
    <text evidence="2">Plays an important role in membrane trafficking through the secretory apparatus.</text>
</comment>
<dbReference type="InterPro" id="IPR043971">
    <property type="entry name" value="FUZ/MON1/HPS1_longin_2"/>
</dbReference>
<comment type="caution">
    <text evidence="6">The sequence shown here is derived from an EMBL/GenBank/DDBJ whole genome shotgun (WGS) entry which is preliminary data.</text>
</comment>
<sequence length="488" mass="55326">MATNCEIEPGAAVESALVTTDSYENFQQMSSSLEEIKNSNYAAATPEEFLDNCNNLDNDIHLTCSPVTSSSSRDEDYLQDEEWLSKSKHVFVLSSAGKPIYSRYGNEDRFASYFGIMQALVSFVQADDDSIRSIHAGDRKFVFLFKEPLILVAVSKTEECTIQLTAQLNYVFNQIASTLTLSRLVKIYEQRRNYDLRRLLTGVDRFIDHLLDFSENEPAFTLGAVQCLPLAASVRDSISTAIVQSCSKIKNVVFGILLAKSQLITLVRMKKYYIHPHDLHLIFNLVQASESFKTIESCWAPLCLPRFDSSGFLYGHVSYLAEDCQACLLLLTVEGDAFHSLSEAKQRIVERLRRGNCLEAINASLTTREETCMEMGFPELRHYLYKCKSTAQFYQPTKGAPYSINCKRLLNLYKQAHYKLHCPTRPLKLLFERNGNDALLAWDTPGFELYAVLEPLTETSSAITTVGRLLSWIKKREDKLFQLNAPTF</sequence>
<name>A0AAN7PJH7_9COLE</name>
<comment type="similarity">
    <text evidence="1 2">Belongs to the MON1/SAND family.</text>
</comment>
<dbReference type="PANTHER" id="PTHR13027">
    <property type="entry name" value="SAND PROTEIN-RELATED"/>
    <property type="match status" value="1"/>
</dbReference>
<gene>
    <name evidence="6" type="ORF">RN001_000052</name>
</gene>
<feature type="domain" description="FUZ/MON1/HPS1 first Longin" evidence="3">
    <location>
        <begin position="88"/>
        <end position="210"/>
    </location>
</feature>
<dbReference type="GO" id="GO:0035658">
    <property type="term" value="C:Mon1-Ccz1 complex"/>
    <property type="evidence" value="ECO:0007669"/>
    <property type="project" value="TreeGrafter"/>
</dbReference>
<protein>
    <recommendedName>
        <fullName evidence="2">Vacuolar fusion protein MON1 homolog</fullName>
    </recommendedName>
</protein>
<dbReference type="Pfam" id="PF19038">
    <property type="entry name" value="Fuz_longin_3"/>
    <property type="match status" value="1"/>
</dbReference>
<dbReference type="InterPro" id="IPR043970">
    <property type="entry name" value="FUZ/MON1/HPS1_longin_3"/>
</dbReference>
<proteinExistence type="inferred from homology"/>